<dbReference type="EMBL" id="BOMQ01000026">
    <property type="protein sequence ID" value="GIE48599.1"/>
    <property type="molecule type" value="Genomic_DNA"/>
</dbReference>
<keyword evidence="10" id="KW-1185">Reference proteome</keyword>
<keyword evidence="3" id="KW-1003">Cell membrane</keyword>
<dbReference type="RefSeq" id="WP_203767291.1">
    <property type="nucleotide sequence ID" value="NZ_BOMQ01000026.1"/>
</dbReference>
<dbReference type="PANTHER" id="PTHR34184:SF4">
    <property type="entry name" value="UPF0718 PROTEIN YCGR"/>
    <property type="match status" value="1"/>
</dbReference>
<comment type="subcellular location">
    <subcellularLocation>
        <location evidence="1">Cell membrane</location>
        <topology evidence="1">Multi-pass membrane protein</topology>
    </subcellularLocation>
</comment>
<evidence type="ECO:0000256" key="5">
    <source>
        <dbReference type="ARBA" id="ARBA00022989"/>
    </source>
</evidence>
<proteinExistence type="inferred from homology"/>
<comment type="similarity">
    <text evidence="2">Belongs to the UPF0718 family.</text>
</comment>
<keyword evidence="6 8" id="KW-0472">Membrane</keyword>
<evidence type="ECO:0000256" key="6">
    <source>
        <dbReference type="ARBA" id="ARBA00023136"/>
    </source>
</evidence>
<feature type="transmembrane region" description="Helical" evidence="8">
    <location>
        <begin position="143"/>
        <end position="167"/>
    </location>
</feature>
<reference evidence="9" key="1">
    <citation type="submission" date="2021-01" db="EMBL/GenBank/DDBJ databases">
        <title>Whole genome shotgun sequence of Actinoplanes nipponensis NBRC 14063.</title>
        <authorList>
            <person name="Komaki H."/>
            <person name="Tamura T."/>
        </authorList>
    </citation>
    <scope>NUCLEOTIDE SEQUENCE</scope>
    <source>
        <strain evidence="9">NBRC 14063</strain>
    </source>
</reference>
<evidence type="ECO:0000256" key="2">
    <source>
        <dbReference type="ARBA" id="ARBA00006386"/>
    </source>
</evidence>
<evidence type="ECO:0000313" key="10">
    <source>
        <dbReference type="Proteomes" id="UP000647172"/>
    </source>
</evidence>
<dbReference type="PANTHER" id="PTHR34184">
    <property type="entry name" value="UPF0718 PROTEIN YCGR"/>
    <property type="match status" value="1"/>
</dbReference>
<feature type="transmembrane region" description="Helical" evidence="8">
    <location>
        <begin position="69"/>
        <end position="94"/>
    </location>
</feature>
<dbReference type="Proteomes" id="UP000647172">
    <property type="component" value="Unassembled WGS sequence"/>
</dbReference>
<evidence type="ECO:0000256" key="4">
    <source>
        <dbReference type="ARBA" id="ARBA00022692"/>
    </source>
</evidence>
<protein>
    <submittedName>
        <fullName evidence="9">Permease</fullName>
    </submittedName>
</protein>
<dbReference type="InterPro" id="IPR005524">
    <property type="entry name" value="DUF318"/>
</dbReference>
<feature type="transmembrane region" description="Helical" evidence="8">
    <location>
        <begin position="225"/>
        <end position="247"/>
    </location>
</feature>
<evidence type="ECO:0000256" key="3">
    <source>
        <dbReference type="ARBA" id="ARBA00022475"/>
    </source>
</evidence>
<dbReference type="GO" id="GO:0005886">
    <property type="term" value="C:plasma membrane"/>
    <property type="evidence" value="ECO:0007669"/>
    <property type="project" value="UniProtKB-SubCell"/>
</dbReference>
<feature type="transmembrane region" description="Helical" evidence="8">
    <location>
        <begin position="259"/>
        <end position="283"/>
    </location>
</feature>
<feature type="compositionally biased region" description="Pro residues" evidence="7">
    <location>
        <begin position="17"/>
        <end position="27"/>
    </location>
</feature>
<feature type="transmembrane region" description="Helical" evidence="8">
    <location>
        <begin position="38"/>
        <end position="57"/>
    </location>
</feature>
<dbReference type="Pfam" id="PF03773">
    <property type="entry name" value="ArsP_1"/>
    <property type="match status" value="1"/>
</dbReference>
<sequence>MTAPEDVTDRRESAPAGPEPAAPPPAPAGGRRFGSVELLAVLLVLLVILRNPLAALVSAPRLQTWTTVFVSVLVQAVPFLVFGVVLSAVIAVFVPRSFWARALPRHPALAVPAAGLAGVVLPGCECGSVPIAGSLIRRGVTPAAALAFLLAAPAINPIVLTATAVAFPGRPEMVVARGVASLAVAVAMGWLWLRLGRSEWIKLPARPAEDGSRLQAFVAACRHDVMHAGGFLVLGAAAAATINVVVPESWLQTLADNEVLSIIALAVLAVLLSICSEADAFVAASLSQFSLTSRLVFLVVGPMVDLKLIAMQAGVFGRRFTVRFAPATFVAAVLVGAGVGAVLL</sequence>
<feature type="transmembrane region" description="Helical" evidence="8">
    <location>
        <begin position="322"/>
        <end position="343"/>
    </location>
</feature>
<feature type="region of interest" description="Disordered" evidence="7">
    <location>
        <begin position="1"/>
        <end position="27"/>
    </location>
</feature>
<feature type="transmembrane region" description="Helical" evidence="8">
    <location>
        <begin position="173"/>
        <end position="193"/>
    </location>
</feature>
<name>A0A919JCR5_9ACTN</name>
<gene>
    <name evidence="9" type="ORF">Ani05nite_21330</name>
</gene>
<evidence type="ECO:0000256" key="1">
    <source>
        <dbReference type="ARBA" id="ARBA00004651"/>
    </source>
</evidence>
<dbReference type="InterPro" id="IPR052923">
    <property type="entry name" value="UPF0718"/>
</dbReference>
<comment type="caution">
    <text evidence="9">The sequence shown here is derived from an EMBL/GenBank/DDBJ whole genome shotgun (WGS) entry which is preliminary data.</text>
</comment>
<keyword evidence="5 8" id="KW-1133">Transmembrane helix</keyword>
<evidence type="ECO:0000313" key="9">
    <source>
        <dbReference type="EMBL" id="GIE48599.1"/>
    </source>
</evidence>
<evidence type="ECO:0000256" key="7">
    <source>
        <dbReference type="SAM" id="MobiDB-lite"/>
    </source>
</evidence>
<organism evidence="9 10">
    <name type="scientific">Actinoplanes nipponensis</name>
    <dbReference type="NCBI Taxonomy" id="135950"/>
    <lineage>
        <taxon>Bacteria</taxon>
        <taxon>Bacillati</taxon>
        <taxon>Actinomycetota</taxon>
        <taxon>Actinomycetes</taxon>
        <taxon>Micromonosporales</taxon>
        <taxon>Micromonosporaceae</taxon>
        <taxon>Actinoplanes</taxon>
    </lineage>
</organism>
<evidence type="ECO:0000256" key="8">
    <source>
        <dbReference type="SAM" id="Phobius"/>
    </source>
</evidence>
<keyword evidence="4 8" id="KW-0812">Transmembrane</keyword>
<dbReference type="AlphaFoldDB" id="A0A919JCR5"/>
<accession>A0A919JCR5</accession>